<comment type="function">
    <text evidence="10">DNA-dependent RNA polymerase catalyzes the transcription of DNA into RNA using the four ribonucleoside triphosphates as substrates.</text>
</comment>
<dbReference type="STRING" id="1069680.M7NPE9"/>
<dbReference type="Proteomes" id="UP000011958">
    <property type="component" value="Unassembled WGS sequence"/>
</dbReference>
<dbReference type="FunFam" id="1.10.150.20:FF:000041">
    <property type="entry name" value="DNA-directed RNA polymerase"/>
    <property type="match status" value="1"/>
</dbReference>
<evidence type="ECO:0000256" key="5">
    <source>
        <dbReference type="ARBA" id="ARBA00022695"/>
    </source>
</evidence>
<dbReference type="Pfam" id="PF00940">
    <property type="entry name" value="RNA_pol"/>
    <property type="match status" value="1"/>
</dbReference>
<dbReference type="SUPFAM" id="SSF56672">
    <property type="entry name" value="DNA/RNA polymerases"/>
    <property type="match status" value="1"/>
</dbReference>
<dbReference type="InterPro" id="IPR002092">
    <property type="entry name" value="DNA-dir_Rpol_phage-type"/>
</dbReference>
<keyword evidence="6" id="KW-0809">Transit peptide</keyword>
<dbReference type="EMBL" id="AFWA02000007">
    <property type="protein sequence ID" value="EMR08971.1"/>
    <property type="molecule type" value="Genomic_DNA"/>
</dbReference>
<organism evidence="13 14">
    <name type="scientific">Pneumocystis murina (strain B123)</name>
    <name type="common">Mouse pneumocystis pneumonia agent</name>
    <name type="synonym">Pneumocystis carinii f. sp. muris</name>
    <dbReference type="NCBI Taxonomy" id="1069680"/>
    <lineage>
        <taxon>Eukaryota</taxon>
        <taxon>Fungi</taxon>
        <taxon>Dikarya</taxon>
        <taxon>Ascomycota</taxon>
        <taxon>Taphrinomycotina</taxon>
        <taxon>Pneumocystomycetes</taxon>
        <taxon>Pneumocystaceae</taxon>
        <taxon>Pneumocystis</taxon>
    </lineage>
</organism>
<feature type="domain" description="DNA-directed RNA polymerase N-terminal" evidence="12">
    <location>
        <begin position="316"/>
        <end position="631"/>
    </location>
</feature>
<dbReference type="Pfam" id="PF14700">
    <property type="entry name" value="RPOL_N"/>
    <property type="match status" value="1"/>
</dbReference>
<dbReference type="VEuPathDB" id="FungiDB:PNEG_02746"/>
<evidence type="ECO:0000256" key="3">
    <source>
        <dbReference type="ARBA" id="ARBA00022478"/>
    </source>
</evidence>
<dbReference type="Gene3D" id="1.10.287.280">
    <property type="match status" value="1"/>
</dbReference>
<name>M7NPE9_PNEMU</name>
<evidence type="ECO:0000256" key="4">
    <source>
        <dbReference type="ARBA" id="ARBA00022679"/>
    </source>
</evidence>
<evidence type="ECO:0000313" key="13">
    <source>
        <dbReference type="EMBL" id="EMR08971.1"/>
    </source>
</evidence>
<dbReference type="InterPro" id="IPR029262">
    <property type="entry name" value="RPOL_N"/>
</dbReference>
<dbReference type="Gene3D" id="1.10.287.260">
    <property type="match status" value="1"/>
</dbReference>
<dbReference type="PROSITE" id="PS00900">
    <property type="entry name" value="RNA_POL_PHAGE_1"/>
    <property type="match status" value="1"/>
</dbReference>
<protein>
    <recommendedName>
        <fullName evidence="10">DNA-directed RNA polymerase</fullName>
        <ecNumber evidence="10">2.7.7.6</ecNumber>
    </recommendedName>
</protein>
<dbReference type="SMART" id="SM01311">
    <property type="entry name" value="RPOL_N"/>
    <property type="match status" value="1"/>
</dbReference>
<comment type="caution">
    <text evidence="13">The sequence shown here is derived from an EMBL/GenBank/DDBJ whole genome shotgun (WGS) entry which is preliminary data.</text>
</comment>
<dbReference type="OMA" id="KWFEVDM"/>
<dbReference type="PROSITE" id="PS00489">
    <property type="entry name" value="RNA_POL_PHAGE_2"/>
    <property type="match status" value="1"/>
</dbReference>
<dbReference type="GO" id="GO:0042645">
    <property type="term" value="C:mitochondrial nucleoid"/>
    <property type="evidence" value="ECO:0007669"/>
    <property type="project" value="EnsemblFungi"/>
</dbReference>
<dbReference type="Gene3D" id="1.10.1320.10">
    <property type="entry name" value="DNA-directed RNA polymerase, N-terminal domain"/>
    <property type="match status" value="1"/>
</dbReference>
<dbReference type="GeneID" id="19896437"/>
<evidence type="ECO:0000256" key="1">
    <source>
        <dbReference type="ARBA" id="ARBA00004173"/>
    </source>
</evidence>
<dbReference type="EC" id="2.7.7.6" evidence="10"/>
<comment type="similarity">
    <text evidence="2 10">Belongs to the phage and mitochondrial RNA polymerase family.</text>
</comment>
<evidence type="ECO:0000256" key="10">
    <source>
        <dbReference type="RuleBase" id="RU003805"/>
    </source>
</evidence>
<dbReference type="GO" id="GO:0006391">
    <property type="term" value="P:transcription initiation at mitochondrial promoter"/>
    <property type="evidence" value="ECO:0007669"/>
    <property type="project" value="EnsemblFungi"/>
</dbReference>
<evidence type="ECO:0000259" key="12">
    <source>
        <dbReference type="SMART" id="SM01311"/>
    </source>
</evidence>
<comment type="catalytic activity">
    <reaction evidence="9 10">
        <text>RNA(n) + a ribonucleoside 5'-triphosphate = RNA(n+1) + diphosphate</text>
        <dbReference type="Rhea" id="RHEA:21248"/>
        <dbReference type="Rhea" id="RHEA-COMP:14527"/>
        <dbReference type="Rhea" id="RHEA-COMP:17342"/>
        <dbReference type="ChEBI" id="CHEBI:33019"/>
        <dbReference type="ChEBI" id="CHEBI:61557"/>
        <dbReference type="ChEBI" id="CHEBI:140395"/>
        <dbReference type="EC" id="2.7.7.6"/>
    </reaction>
</comment>
<dbReference type="GO" id="GO:0034245">
    <property type="term" value="C:mitochondrial DNA-directed RNA polymerase complex"/>
    <property type="evidence" value="ECO:0007669"/>
    <property type="project" value="EnsemblFungi"/>
</dbReference>
<reference evidence="14" key="1">
    <citation type="journal article" date="2016" name="Nat. Commun.">
        <title>Genome analysis of three Pneumocystis species reveals adaptation mechanisms to life exclusively in mammalian hosts.</title>
        <authorList>
            <person name="Ma L."/>
            <person name="Chen Z."/>
            <person name="Huang D.W."/>
            <person name="Kutty G."/>
            <person name="Ishihara M."/>
            <person name="Wang H."/>
            <person name="Abouelleil A."/>
            <person name="Bishop L."/>
            <person name="Davey E."/>
            <person name="Deng R."/>
            <person name="Deng X."/>
            <person name="Fan L."/>
            <person name="Fantoni G."/>
            <person name="Fitzgerald M."/>
            <person name="Gogineni E."/>
            <person name="Goldberg J.M."/>
            <person name="Handley G."/>
            <person name="Hu X."/>
            <person name="Huber C."/>
            <person name="Jiao X."/>
            <person name="Jones K."/>
            <person name="Levin J.Z."/>
            <person name="Liu Y."/>
            <person name="Macdonald P."/>
            <person name="Melnikov A."/>
            <person name="Raley C."/>
            <person name="Sassi M."/>
            <person name="Sherman B.T."/>
            <person name="Song X."/>
            <person name="Sykes S."/>
            <person name="Tran B."/>
            <person name="Walsh L."/>
            <person name="Xia Y."/>
            <person name="Yang J."/>
            <person name="Young S."/>
            <person name="Zeng Q."/>
            <person name="Zheng X."/>
            <person name="Stephens R."/>
            <person name="Nusbaum C."/>
            <person name="Birren B.W."/>
            <person name="Azadi P."/>
            <person name="Lempicki R.A."/>
            <person name="Cuomo C.A."/>
            <person name="Kovacs J.A."/>
        </authorList>
    </citation>
    <scope>NUCLEOTIDE SEQUENCE [LARGE SCALE GENOMIC DNA]</scope>
    <source>
        <strain evidence="14">B123</strain>
    </source>
</reference>
<comment type="subcellular location">
    <subcellularLocation>
        <location evidence="1">Mitochondrion</location>
    </subcellularLocation>
</comment>
<dbReference type="AlphaFoldDB" id="M7NPE9"/>
<dbReference type="InterPro" id="IPR046950">
    <property type="entry name" value="DNA-dir_Rpol_C_phage-type"/>
</dbReference>
<dbReference type="PANTHER" id="PTHR10102">
    <property type="entry name" value="DNA-DIRECTED RNA POLYMERASE, MITOCHONDRIAL"/>
    <property type="match status" value="1"/>
</dbReference>
<keyword evidence="3 10" id="KW-0240">DNA-directed RNA polymerase</keyword>
<keyword evidence="7" id="KW-0496">Mitochondrion</keyword>
<gene>
    <name evidence="13" type="ORF">PNEG_02746</name>
</gene>
<dbReference type="FunFam" id="1.10.287.280:FF:000001">
    <property type="entry name" value="DNA-directed RNA polymerase"/>
    <property type="match status" value="1"/>
</dbReference>
<keyword evidence="8 10" id="KW-0804">Transcription</keyword>
<evidence type="ECO:0000256" key="8">
    <source>
        <dbReference type="ARBA" id="ARBA00023163"/>
    </source>
</evidence>
<dbReference type="OrthoDB" id="276422at2759"/>
<dbReference type="RefSeq" id="XP_007874777.1">
    <property type="nucleotide sequence ID" value="XM_007876586.2"/>
</dbReference>
<accession>M7NPE9</accession>
<evidence type="ECO:0000313" key="14">
    <source>
        <dbReference type="Proteomes" id="UP000011958"/>
    </source>
</evidence>
<evidence type="ECO:0000256" key="9">
    <source>
        <dbReference type="ARBA" id="ARBA00048552"/>
    </source>
</evidence>
<keyword evidence="5 10" id="KW-0548">Nucleotidyltransferase</keyword>
<evidence type="ECO:0000256" key="2">
    <source>
        <dbReference type="ARBA" id="ARBA00009493"/>
    </source>
</evidence>
<keyword evidence="14" id="KW-1185">Reference proteome</keyword>
<keyword evidence="11" id="KW-0175">Coiled coil</keyword>
<evidence type="ECO:0000256" key="6">
    <source>
        <dbReference type="ARBA" id="ARBA00022946"/>
    </source>
</evidence>
<dbReference type="eggNOG" id="KOG1038">
    <property type="taxonomic scope" value="Eukaryota"/>
</dbReference>
<dbReference type="GO" id="GO:0003899">
    <property type="term" value="F:DNA-directed RNA polymerase activity"/>
    <property type="evidence" value="ECO:0007669"/>
    <property type="project" value="UniProtKB-EC"/>
</dbReference>
<proteinExistence type="inferred from homology"/>
<sequence>MINIFNTLPTCTKIFKRMRYYFYLTNIIKKRNVKFNFFQHIHNQYNCFQESEPSKNINISLEKKSPIIILPIPKQSTQFHKGGLPRGITFYDNNELLAVFDACVSTGDLNRGYILMNRLSHEAEPSFIIQIHNRYLQALVDKIKKTGDFESINKCFHDLEKKYNIIGNETTFALMLKAALYIKDPEESKITINGFNKLWHLKKKENIGKIFNESSVLDHQEILNIFKIMNINFSELKQEYRHILKKVVDVDEKGSTNTYLFHPLENVPELLSTCVSGPGLQLLKKTLRPLTDPNTEINYDIKDLSGEFHSTSFNMARQRLLENNALDTALERWKWDHEQLVQRGGLSFSKTLNPLLFEWHSLMIPLIKEEIERCKNAINNLSNKRNSNNTETDRLSYGPFIQLLSPEKLGTITILEILRLHSTGGIAQGMRTARAILSVGKSIEKEYASELLKKNKNILGKDINLSQIFGNPRQFQSALYKTQNNVNFEIYPKWPVTVKAKIGSILVSILMHVAKIDVITETENENISQKTPAFYHTYQYQKGRKLGVIKLNDQLMKQLGSQPLRGNIHPRLLPMLVEPKPWISWDSGGYYLSKSIVMRSRDSPEQINYLKTASERNNLKSIFEGLDVLGSTAWAINRPVFDVVSEVWNSGQEFAEIPPVNSDITFPPQPTSKDPGERISWQVLCKQIARDAQNKQSIRCDINYKLEIARAFLHEKMYFPHNLDFRGRAYPIPPHFNHLGNDLCRGLLTFHEAKEIGESGLRWLKIHLANVCGFDKESFIEREAFTTENLKNIFDSADNPLKGSRWWLTFDDPWQTLAACFELTAALRSPDPYKFKSRLPVHQDGTCNGLQHYAALGGDILGARQVNLEPSNRPYDVYTKVAELVNEQLQKDAKEGNHLAVLLQGKITRKIVKQTVMTNVYGVTYVGARNQILNQLKNINDLPREMLFNLASYLAKTVFFSLKSMFTGAHKIQEWLNEAAKRISKSINTSLSDDINLMTSVIWTSPLNLPIVQPYRKLSRKQIKTNLQSIFITDPNNINPVDTRKQQTAFPPNFIHSLDATHMLMSAVSCKNAGLTFASVHDSYWTHAADIDNMNVILRETFVKLHKENIMENLLNEFRERYKGYKTLISISKSSKEGKKILSSKKKKLQETNKISLINNDNKSETYENLSTKDICITNDEKNTVNLSDFTSKKTDYLNLENSNSILEEKNESTIETNTKSEKKRKDLIHVWIDLEFPPLPKKGNFDVRNLRNSKYFFS</sequence>
<dbReference type="HOGENOM" id="CLU_003364_1_0_1"/>
<dbReference type="GO" id="GO:0006269">
    <property type="term" value="P:DNA replication, synthesis of primer"/>
    <property type="evidence" value="ECO:0007669"/>
    <property type="project" value="EnsemblFungi"/>
</dbReference>
<feature type="coiled-coil region" evidence="11">
    <location>
        <begin position="364"/>
        <end position="391"/>
    </location>
</feature>
<dbReference type="InterPro" id="IPR043502">
    <property type="entry name" value="DNA/RNA_pol_sf"/>
</dbReference>
<dbReference type="Gene3D" id="1.10.150.20">
    <property type="entry name" value="5' to 3' exonuclease, C-terminal subdomain"/>
    <property type="match status" value="1"/>
</dbReference>
<evidence type="ECO:0000256" key="7">
    <source>
        <dbReference type="ARBA" id="ARBA00023128"/>
    </source>
</evidence>
<dbReference type="InterPro" id="IPR024075">
    <property type="entry name" value="DNA-dir_RNA_pol_helix_hairp_sf"/>
</dbReference>
<dbReference type="PANTHER" id="PTHR10102:SF0">
    <property type="entry name" value="DNA-DIRECTED RNA POLYMERASE, MITOCHONDRIAL"/>
    <property type="match status" value="1"/>
</dbReference>
<evidence type="ECO:0000256" key="11">
    <source>
        <dbReference type="SAM" id="Coils"/>
    </source>
</evidence>
<dbReference type="GO" id="GO:0001018">
    <property type="term" value="F:mitochondrial promoter sequence-specific DNA binding"/>
    <property type="evidence" value="ECO:0007669"/>
    <property type="project" value="TreeGrafter"/>
</dbReference>
<dbReference type="InterPro" id="IPR037159">
    <property type="entry name" value="RNA_POL_N_sf"/>
</dbReference>
<dbReference type="FunFam" id="1.10.1320.10:FF:000005">
    <property type="entry name" value="DNA-directed RNA polymerase"/>
    <property type="match status" value="1"/>
</dbReference>
<keyword evidence="4 10" id="KW-0808">Transferase</keyword>